<dbReference type="Pfam" id="PF10123">
    <property type="entry name" value="Mu-like_Pro"/>
    <property type="match status" value="1"/>
</dbReference>
<name>A0A1V4T9B8_9GAMM</name>
<evidence type="ECO:0000313" key="3">
    <source>
        <dbReference type="Proteomes" id="UP000191418"/>
    </source>
</evidence>
<evidence type="ECO:0000256" key="1">
    <source>
        <dbReference type="SAM" id="MobiDB-lite"/>
    </source>
</evidence>
<dbReference type="Proteomes" id="UP000191418">
    <property type="component" value="Unassembled WGS sequence"/>
</dbReference>
<evidence type="ECO:0008006" key="4">
    <source>
        <dbReference type="Google" id="ProtNLM"/>
    </source>
</evidence>
<accession>A0A1V4T9B8</accession>
<dbReference type="PIRSF" id="PIRSF016624">
    <property type="entry name" value="Mu_prophg_I"/>
    <property type="match status" value="1"/>
</dbReference>
<protein>
    <recommendedName>
        <fullName evidence="4">Protease</fullName>
    </recommendedName>
</protein>
<keyword evidence="3" id="KW-1185">Reference proteome</keyword>
<evidence type="ECO:0000313" key="2">
    <source>
        <dbReference type="EMBL" id="OPX57146.1"/>
    </source>
</evidence>
<dbReference type="STRING" id="64969.SAMN02745127_02074"/>
<dbReference type="InterPro" id="IPR012106">
    <property type="entry name" value="Phage_Mu_Gp1"/>
</dbReference>
<gene>
    <name evidence="2" type="ORF">BTE48_01145</name>
</gene>
<dbReference type="EMBL" id="MTSM01000001">
    <property type="protein sequence ID" value="OPX57146.1"/>
    <property type="molecule type" value="Genomic_DNA"/>
</dbReference>
<comment type="caution">
    <text evidence="2">The sequence shown here is derived from an EMBL/GenBank/DDBJ whole genome shotgun (WGS) entry which is preliminary data.</text>
</comment>
<proteinExistence type="predicted"/>
<dbReference type="AlphaFoldDB" id="A0A1V4T9B8"/>
<sequence>MAATTGNIGWASLALSESSGDGWQQLLPAGHFTAIDGRPFDVPGGKWFIDDSIAQRLIAQLSASVNDLVIDYEHQTLNADENGQPAPAAGWFKDVEWRDGSGLWIKPNWTSRAAEFIKNGEYRFLSAVFPYSKETGEPLSLHSAALVNRPGIDGMKAVAALCAQYQTSSNHSEDSPMDEKLKALLAKLGVNVDEGQQPTEAQMQSAMAALSALKTKADDADSANQALAALKAKGSDDVDLSKFVPVATYQAAVVELAQLKANGHEKSIKQVIADAKQEGRVFAAEEEYLTQFGEQQGVAELKGMLATRPAVAALKGQQTQDTAPPKKGEGADQELSAEDLAVLKATGISKEDFLKSKQELN</sequence>
<reference evidence="2 3" key="1">
    <citation type="submission" date="2017-01" db="EMBL/GenBank/DDBJ databases">
        <title>Genome Sequencing of a Marine Spirillum, Oceanospirillum multiglobuliferum ATCC 33336, from Japan.</title>
        <authorList>
            <person name="Carney J.G."/>
            <person name="Trachtenberg A.M."/>
            <person name="Rheaume B.A."/>
            <person name="Linnane J.D."/>
            <person name="Pitts N.L."/>
            <person name="Mykles D.L."/>
            <person name="Maclea K.S."/>
        </authorList>
    </citation>
    <scope>NUCLEOTIDE SEQUENCE [LARGE SCALE GENOMIC DNA]</scope>
    <source>
        <strain evidence="2 3">ATCC 33336</strain>
    </source>
</reference>
<feature type="region of interest" description="Disordered" evidence="1">
    <location>
        <begin position="315"/>
        <end position="335"/>
    </location>
</feature>
<organism evidence="2 3">
    <name type="scientific">Oceanospirillum multiglobuliferum</name>
    <dbReference type="NCBI Taxonomy" id="64969"/>
    <lineage>
        <taxon>Bacteria</taxon>
        <taxon>Pseudomonadati</taxon>
        <taxon>Pseudomonadota</taxon>
        <taxon>Gammaproteobacteria</taxon>
        <taxon>Oceanospirillales</taxon>
        <taxon>Oceanospirillaceae</taxon>
        <taxon>Oceanospirillum</taxon>
    </lineage>
</organism>